<keyword evidence="2" id="KW-0808">Transferase</keyword>
<evidence type="ECO:0000256" key="1">
    <source>
        <dbReference type="ARBA" id="ARBA00006479"/>
    </source>
</evidence>
<dbReference type="AlphaFoldDB" id="A0A1R1EAS9"/>
<dbReference type="PROSITE" id="PS01125">
    <property type="entry name" value="ROK"/>
    <property type="match status" value="1"/>
</dbReference>
<comment type="caution">
    <text evidence="2">The sequence shown here is derived from an EMBL/GenBank/DDBJ whole genome shotgun (WGS) entry which is preliminary data.</text>
</comment>
<dbReference type="SUPFAM" id="SSF53067">
    <property type="entry name" value="Actin-like ATPase domain"/>
    <property type="match status" value="1"/>
</dbReference>
<sequence length="335" mass="36006">MSKFVIGMDLGGTRIKSAVFDADAGWRIAAARMDATEADKGPGHVLNRMKQMVHELMKEAGIGPMDVSCMGMGIPGLLDPREGLSILSPNFPEWENIHVVNRMREEFAFPVFIDNDVRVNMYGEWRFGAGRGCRNLMLITLGTGLGSGMIYEGKVVYGTSSSAGEIGHMNMYREGRPCRCGSSGCLGRYVSAVGMVRTFAEKLAEGRRSVIQEWTGNDSSQMTAQLISDAYDLQDALAIEVMHETGELLGYGLANAINLLNPELIIVGGGMAAAGERLLRPVRETVARHALQLSAGVCRIVQAELGDRAGKLGAAVYADGRLKGGNSWSDNGLTG</sequence>
<dbReference type="EMBL" id="MRTP01000015">
    <property type="protein sequence ID" value="OMF48921.1"/>
    <property type="molecule type" value="Genomic_DNA"/>
</dbReference>
<dbReference type="InterPro" id="IPR049874">
    <property type="entry name" value="ROK_cs"/>
</dbReference>
<organism evidence="2 3">
    <name type="scientific">Paenibacillus rhizosphaerae</name>
    <dbReference type="NCBI Taxonomy" id="297318"/>
    <lineage>
        <taxon>Bacteria</taxon>
        <taxon>Bacillati</taxon>
        <taxon>Bacillota</taxon>
        <taxon>Bacilli</taxon>
        <taxon>Bacillales</taxon>
        <taxon>Paenibacillaceae</taxon>
        <taxon>Paenibacillus</taxon>
    </lineage>
</organism>
<dbReference type="InterPro" id="IPR043129">
    <property type="entry name" value="ATPase_NBD"/>
</dbReference>
<dbReference type="Gene3D" id="3.30.420.40">
    <property type="match status" value="2"/>
</dbReference>
<keyword evidence="3" id="KW-1185">Reference proteome</keyword>
<dbReference type="Pfam" id="PF00480">
    <property type="entry name" value="ROK"/>
    <property type="match status" value="1"/>
</dbReference>
<dbReference type="InterPro" id="IPR000600">
    <property type="entry name" value="ROK"/>
</dbReference>
<name>A0A1R1EAS9_9BACL</name>
<dbReference type="PANTHER" id="PTHR18964:SF149">
    <property type="entry name" value="BIFUNCTIONAL UDP-N-ACETYLGLUCOSAMINE 2-EPIMERASE_N-ACETYLMANNOSAMINE KINASE"/>
    <property type="match status" value="1"/>
</dbReference>
<dbReference type="STRING" id="297318.BK138_30575"/>
<keyword evidence="2" id="KW-0418">Kinase</keyword>
<accession>A0A1R1EAS9</accession>
<evidence type="ECO:0000313" key="3">
    <source>
        <dbReference type="Proteomes" id="UP000187172"/>
    </source>
</evidence>
<dbReference type="Proteomes" id="UP000187172">
    <property type="component" value="Unassembled WGS sequence"/>
</dbReference>
<dbReference type="PANTHER" id="PTHR18964">
    <property type="entry name" value="ROK (REPRESSOR, ORF, KINASE) FAMILY"/>
    <property type="match status" value="1"/>
</dbReference>
<reference evidence="2 3" key="1">
    <citation type="submission" date="2016-11" db="EMBL/GenBank/DDBJ databases">
        <title>Paenibacillus species isolates.</title>
        <authorList>
            <person name="Beno S.M."/>
        </authorList>
    </citation>
    <scope>NUCLEOTIDE SEQUENCE [LARGE SCALE GENOMIC DNA]</scope>
    <source>
        <strain evidence="2 3">FSL R5-0378</strain>
    </source>
</reference>
<dbReference type="RefSeq" id="WP_076175624.1">
    <property type="nucleotide sequence ID" value="NZ_MRTP01000015.1"/>
</dbReference>
<protein>
    <submittedName>
        <fullName evidence="2">Glucokinase</fullName>
    </submittedName>
</protein>
<comment type="similarity">
    <text evidence="1">Belongs to the ROK (NagC/XylR) family.</text>
</comment>
<gene>
    <name evidence="2" type="ORF">BK138_30575</name>
</gene>
<dbReference type="CDD" id="cd23763">
    <property type="entry name" value="ASKHA_ATPase_ROK"/>
    <property type="match status" value="1"/>
</dbReference>
<evidence type="ECO:0000313" key="2">
    <source>
        <dbReference type="EMBL" id="OMF48921.1"/>
    </source>
</evidence>
<dbReference type="GO" id="GO:0016301">
    <property type="term" value="F:kinase activity"/>
    <property type="evidence" value="ECO:0007669"/>
    <property type="project" value="UniProtKB-KW"/>
</dbReference>
<proteinExistence type="inferred from homology"/>